<gene>
    <name evidence="1" type="ORF">OS493_038983</name>
</gene>
<reference evidence="1" key="1">
    <citation type="submission" date="2023-01" db="EMBL/GenBank/DDBJ databases">
        <title>Genome assembly of the deep-sea coral Lophelia pertusa.</title>
        <authorList>
            <person name="Herrera S."/>
            <person name="Cordes E."/>
        </authorList>
    </citation>
    <scope>NUCLEOTIDE SEQUENCE</scope>
    <source>
        <strain evidence="1">USNM1676648</strain>
        <tissue evidence="1">Polyp</tissue>
    </source>
</reference>
<name>A0A9W9ZI54_9CNID</name>
<sequence length="123" mass="13795">MTCLFVADTANAVLTAMTDAKIMVRMKAAWSLDNVSDSLVTNMICEDSAFMEDFSDMLLLKLLNTSIEAADDNEKGFFKEITFITSLFSFAPFHEQQDNVDKSNAAICEPWETFYATHKNVIS</sequence>
<dbReference type="InterPro" id="IPR052107">
    <property type="entry name" value="HEAT6"/>
</dbReference>
<comment type="caution">
    <text evidence="1">The sequence shown here is derived from an EMBL/GenBank/DDBJ whole genome shotgun (WGS) entry which is preliminary data.</text>
</comment>
<protein>
    <submittedName>
        <fullName evidence="1">Uncharacterized protein</fullName>
    </submittedName>
</protein>
<evidence type="ECO:0000313" key="2">
    <source>
        <dbReference type="Proteomes" id="UP001163046"/>
    </source>
</evidence>
<dbReference type="PANTHER" id="PTHR13366:SF0">
    <property type="entry name" value="HEAT REPEAT-CONTAINING PROTEIN 6"/>
    <property type="match status" value="1"/>
</dbReference>
<dbReference type="AlphaFoldDB" id="A0A9W9ZI54"/>
<keyword evidence="2" id="KW-1185">Reference proteome</keyword>
<accession>A0A9W9ZI54</accession>
<dbReference type="EMBL" id="MU826012">
    <property type="protein sequence ID" value="KAJ7381790.1"/>
    <property type="molecule type" value="Genomic_DNA"/>
</dbReference>
<feature type="non-terminal residue" evidence="1">
    <location>
        <position position="1"/>
    </location>
</feature>
<evidence type="ECO:0000313" key="1">
    <source>
        <dbReference type="EMBL" id="KAJ7381790.1"/>
    </source>
</evidence>
<dbReference type="PANTHER" id="PTHR13366">
    <property type="entry name" value="MALARIA ANTIGEN-RELATED"/>
    <property type="match status" value="1"/>
</dbReference>
<proteinExistence type="predicted"/>
<organism evidence="1 2">
    <name type="scientific">Desmophyllum pertusum</name>
    <dbReference type="NCBI Taxonomy" id="174260"/>
    <lineage>
        <taxon>Eukaryota</taxon>
        <taxon>Metazoa</taxon>
        <taxon>Cnidaria</taxon>
        <taxon>Anthozoa</taxon>
        <taxon>Hexacorallia</taxon>
        <taxon>Scleractinia</taxon>
        <taxon>Caryophylliina</taxon>
        <taxon>Caryophylliidae</taxon>
        <taxon>Desmophyllum</taxon>
    </lineage>
</organism>
<dbReference type="Proteomes" id="UP001163046">
    <property type="component" value="Unassembled WGS sequence"/>
</dbReference>
<dbReference type="OrthoDB" id="66533at2759"/>